<evidence type="ECO:0008006" key="3">
    <source>
        <dbReference type="Google" id="ProtNLM"/>
    </source>
</evidence>
<reference evidence="1 2" key="1">
    <citation type="submission" date="2024-03" db="EMBL/GenBank/DDBJ databases">
        <title>Human intestinal bacterial collection.</title>
        <authorList>
            <person name="Pauvert C."/>
            <person name="Hitch T.C.A."/>
            <person name="Clavel T."/>
        </authorList>
    </citation>
    <scope>NUCLEOTIDE SEQUENCE [LARGE SCALE GENOMIC DNA]</scope>
    <source>
        <strain evidence="1 2">CLA-AA-H185</strain>
    </source>
</reference>
<evidence type="ECO:0000313" key="2">
    <source>
        <dbReference type="Proteomes" id="UP001454489"/>
    </source>
</evidence>
<name>A0ABV1H9T3_9FIRM</name>
<organism evidence="1 2">
    <name type="scientific">Maccoyibacter intestinihominis</name>
    <dbReference type="NCBI Taxonomy" id="3133499"/>
    <lineage>
        <taxon>Bacteria</taxon>
        <taxon>Bacillati</taxon>
        <taxon>Bacillota</taxon>
        <taxon>Clostridia</taxon>
        <taxon>Lachnospirales</taxon>
        <taxon>Lachnospiraceae</taxon>
        <taxon>Maccoyibacter</taxon>
    </lineage>
</organism>
<dbReference type="RefSeq" id="WP_177963287.1">
    <property type="nucleotide sequence ID" value="NZ_JBBMEX010000001.1"/>
</dbReference>
<sequence length="81" mass="9499">MLKLRVQIPDIGKEYDVQCNEKAYVEDMLQDILDLICRKESLQVEKEEKLAVYSIQKGSFLKKSRTLEEHRVQSGENIMIL</sequence>
<keyword evidence="2" id="KW-1185">Reference proteome</keyword>
<gene>
    <name evidence="1" type="ORF">WMO43_01080</name>
</gene>
<dbReference type="EMBL" id="JBBMEX010000001">
    <property type="protein sequence ID" value="MEQ2556474.1"/>
    <property type="molecule type" value="Genomic_DNA"/>
</dbReference>
<protein>
    <recommendedName>
        <fullName evidence="3">Ubiquitin-like protein</fullName>
    </recommendedName>
</protein>
<dbReference type="Proteomes" id="UP001454489">
    <property type="component" value="Unassembled WGS sequence"/>
</dbReference>
<evidence type="ECO:0000313" key="1">
    <source>
        <dbReference type="EMBL" id="MEQ2556474.1"/>
    </source>
</evidence>
<proteinExistence type="predicted"/>
<accession>A0ABV1H9T3</accession>
<comment type="caution">
    <text evidence="1">The sequence shown here is derived from an EMBL/GenBank/DDBJ whole genome shotgun (WGS) entry which is preliminary data.</text>
</comment>